<sequence length="652" mass="76104">MNNNGEETSYTESGSDEILQYSATKIQTVWRGRMVRKETLEKPKNYLFPVENIAIEDNAGNTPEKDAILVPENNLAKEDASDQQAMNEADDKLRTSTPLTNNKDAIDSPDQNIDNSPRYTEDGKRLPSFSRVNYVGGYRDKRNGTEYYHAWTQTKVPQKYTLENCPERFHREVQTKFLRNRKSQCVRETATQMIIKIQCFFRKIQAIRYTRILYIEKLEKDKDQKEKEDKKIKIDETKRRKEVEHRLHPRSTKDFEVLYHGLERWRAIEVKKITDSEYHDATKLALLADVMDKEAQLIQKIDRLKLAANEENKVEKTQKLLEQMGSPISFPSFDGGTTFITTPSIQRASELRDLYNALCLPLLSIDERLQVLLHVKYTVKEFDCSLTRDIVDLIDREGDMISRGVSSKNLEGLRKRISSQFLVFLKTPKFNPEAAKYQKFPGAGESWHREKPVYYCRGCTKYLSSTEFYLSTNMNHVGKCKNCMLEENYAKDRVEDSAYMKLLDNARNEEEDRRKKELGPSLLSGKQNINHTVDLMQESDMRYLIDTIWGCQSIISATGNMEDLVLIRWNPKKELSPWNCILLTKPEALVHQKEDNPIGLYSSDFVKRVEQKHIQAVNHFSQLPKMQKYMKEAFYEEKRTGRVLHRKLVPLR</sequence>
<proteinExistence type="predicted"/>
<evidence type="ECO:0000313" key="4">
    <source>
        <dbReference type="Proteomes" id="UP000281549"/>
    </source>
</evidence>
<dbReference type="Proteomes" id="UP000281549">
    <property type="component" value="Unassembled WGS sequence"/>
</dbReference>
<protein>
    <recommendedName>
        <fullName evidence="2">IQ motif and ubiquitin-like domain-containing protein</fullName>
    </recommendedName>
</protein>
<evidence type="ECO:0000259" key="2">
    <source>
        <dbReference type="Pfam" id="PF25805"/>
    </source>
</evidence>
<reference evidence="4" key="1">
    <citation type="journal article" date="2018" name="Nat. Microbiol.">
        <title>Leveraging single-cell genomics to expand the fungal tree of life.</title>
        <authorList>
            <person name="Ahrendt S.R."/>
            <person name="Quandt C.A."/>
            <person name="Ciobanu D."/>
            <person name="Clum A."/>
            <person name="Salamov A."/>
            <person name="Andreopoulos B."/>
            <person name="Cheng J.F."/>
            <person name="Woyke T."/>
            <person name="Pelin A."/>
            <person name="Henrissat B."/>
            <person name="Reynolds N.K."/>
            <person name="Benny G.L."/>
            <person name="Smith M.E."/>
            <person name="James T.Y."/>
            <person name="Grigoriev I.V."/>
        </authorList>
    </citation>
    <scope>NUCLEOTIDE SEQUENCE [LARGE SCALE GENOMIC DNA]</scope>
    <source>
        <strain evidence="4">CSF55</strain>
    </source>
</reference>
<dbReference type="AlphaFoldDB" id="A0A4P9YIC2"/>
<accession>A0A4P9YIC2</accession>
<dbReference type="CDD" id="cd23767">
    <property type="entry name" value="IQCD"/>
    <property type="match status" value="1"/>
</dbReference>
<dbReference type="InterPro" id="IPR037695">
    <property type="entry name" value="IQUB"/>
</dbReference>
<feature type="domain" description="IQ motif and ubiquitin-like" evidence="2">
    <location>
        <begin position="310"/>
        <end position="442"/>
    </location>
</feature>
<organism evidence="3 4">
    <name type="scientific">Rozella allomycis (strain CSF55)</name>
    <dbReference type="NCBI Taxonomy" id="988480"/>
    <lineage>
        <taxon>Eukaryota</taxon>
        <taxon>Fungi</taxon>
        <taxon>Fungi incertae sedis</taxon>
        <taxon>Cryptomycota</taxon>
        <taxon>Cryptomycota incertae sedis</taxon>
        <taxon>Rozella</taxon>
    </lineage>
</organism>
<dbReference type="PANTHER" id="PTHR21074:SF0">
    <property type="entry name" value="IQ AND UBIQUITIN-LIKE DOMAIN-CONTAINING PROTEIN"/>
    <property type="match status" value="1"/>
</dbReference>
<evidence type="ECO:0000313" key="3">
    <source>
        <dbReference type="EMBL" id="RKP19313.1"/>
    </source>
</evidence>
<feature type="compositionally biased region" description="Polar residues" evidence="1">
    <location>
        <begin position="95"/>
        <end position="118"/>
    </location>
</feature>
<dbReference type="PROSITE" id="PS50096">
    <property type="entry name" value="IQ"/>
    <property type="match status" value="1"/>
</dbReference>
<dbReference type="EMBL" id="ML005248">
    <property type="protein sequence ID" value="RKP19313.1"/>
    <property type="molecule type" value="Genomic_DNA"/>
</dbReference>
<feature type="region of interest" description="Disordered" evidence="1">
    <location>
        <begin position="78"/>
        <end position="125"/>
    </location>
</feature>
<dbReference type="Pfam" id="PF00612">
    <property type="entry name" value="IQ"/>
    <property type="match status" value="1"/>
</dbReference>
<dbReference type="InterPro" id="IPR057887">
    <property type="entry name" value="IQUB_helical"/>
</dbReference>
<evidence type="ECO:0000256" key="1">
    <source>
        <dbReference type="SAM" id="MobiDB-lite"/>
    </source>
</evidence>
<dbReference type="PANTHER" id="PTHR21074">
    <property type="entry name" value="IQ AND UBIQUITIN-LIKE DOMAIN-CONTAINING PROTEIN"/>
    <property type="match status" value="1"/>
</dbReference>
<gene>
    <name evidence="3" type="ORF">ROZALSC1DRAFT_29078</name>
</gene>
<dbReference type="Pfam" id="PF25805">
    <property type="entry name" value="IQUB"/>
    <property type="match status" value="1"/>
</dbReference>
<name>A0A4P9YIC2_ROZAC</name>
<dbReference type="InterPro" id="IPR000048">
    <property type="entry name" value="IQ_motif_EF-hand-BS"/>
</dbReference>